<sequence length="279" mass="31031">MNRTMLTATNTLSQLQKKMDIISNNMSNIDTTGFKRKETYFNDLLAQEFKNQGRDDKEKGRLTPIGIRIGTGAKISQSRMVLSQGSLKTTDRNLDLALKKSDQFFKIRGDQNTIQYTRDGAFYLSPADASGTAMALVNGNGQAVLDESDRPIVINGDISNLSFTENGQLRASTENGGVQTFELGIISVKKPQFFEQKGTNLYALPERLNTLEVTEDDVFTRLDTGLRGNISMQQGVLENSNVELSKEMTDLMNVQRSYQFQARTITMADQMAGLVNGIR</sequence>
<dbReference type="SUPFAM" id="SSF117143">
    <property type="entry name" value="Flagellar hook protein flgE"/>
    <property type="match status" value="1"/>
</dbReference>
<dbReference type="PANTHER" id="PTHR30435:SF19">
    <property type="entry name" value="FLAGELLAR BASAL-BODY ROD PROTEIN FLGG"/>
    <property type="match status" value="1"/>
</dbReference>
<dbReference type="InterPro" id="IPR010930">
    <property type="entry name" value="Flg_bb/hook_C_dom"/>
</dbReference>
<gene>
    <name evidence="6" type="ORF">CUU66_00745</name>
</gene>
<accession>A0A2N5MBN9</accession>
<feature type="domain" description="Flagellar hook protein FlgE/F/G-like D1" evidence="5">
    <location>
        <begin position="102"/>
        <end position="170"/>
    </location>
</feature>
<dbReference type="InterPro" id="IPR053967">
    <property type="entry name" value="LlgE_F_G-like_D1"/>
</dbReference>
<dbReference type="InterPro" id="IPR019776">
    <property type="entry name" value="Flagellar_basal_body_rod_CS"/>
</dbReference>
<dbReference type="Pfam" id="PF06429">
    <property type="entry name" value="Flg_bbr_C"/>
    <property type="match status" value="1"/>
</dbReference>
<evidence type="ECO:0000259" key="4">
    <source>
        <dbReference type="Pfam" id="PF06429"/>
    </source>
</evidence>
<dbReference type="Pfam" id="PF00460">
    <property type="entry name" value="Flg_bb_rod"/>
    <property type="match status" value="1"/>
</dbReference>
<dbReference type="GO" id="GO:0071978">
    <property type="term" value="P:bacterial-type flagellum-dependent swarming motility"/>
    <property type="evidence" value="ECO:0007669"/>
    <property type="project" value="TreeGrafter"/>
</dbReference>
<evidence type="ECO:0000259" key="3">
    <source>
        <dbReference type="Pfam" id="PF00460"/>
    </source>
</evidence>
<keyword evidence="6" id="KW-0282">Flagellum</keyword>
<keyword evidence="6" id="KW-0969">Cilium</keyword>
<dbReference type="EMBL" id="PGUY01000002">
    <property type="protein sequence ID" value="PLT31725.1"/>
    <property type="molecule type" value="Genomic_DNA"/>
</dbReference>
<dbReference type="Proteomes" id="UP000234748">
    <property type="component" value="Unassembled WGS sequence"/>
</dbReference>
<dbReference type="PANTHER" id="PTHR30435">
    <property type="entry name" value="FLAGELLAR PROTEIN"/>
    <property type="match status" value="1"/>
</dbReference>
<evidence type="ECO:0000256" key="2">
    <source>
        <dbReference type="RuleBase" id="RU362116"/>
    </source>
</evidence>
<evidence type="ECO:0000259" key="5">
    <source>
        <dbReference type="Pfam" id="PF22692"/>
    </source>
</evidence>
<comment type="subcellular location">
    <subcellularLocation>
        <location evidence="2">Bacterial flagellum basal body</location>
    </subcellularLocation>
</comment>
<evidence type="ECO:0000256" key="1">
    <source>
        <dbReference type="ARBA" id="ARBA00009677"/>
    </source>
</evidence>
<dbReference type="OrthoDB" id="9804559at2"/>
<organism evidence="6 7">
    <name type="scientific">Peribacillus deserti</name>
    <dbReference type="NCBI Taxonomy" id="673318"/>
    <lineage>
        <taxon>Bacteria</taxon>
        <taxon>Bacillati</taxon>
        <taxon>Bacillota</taxon>
        <taxon>Bacilli</taxon>
        <taxon>Bacillales</taxon>
        <taxon>Bacillaceae</taxon>
        <taxon>Peribacillus</taxon>
    </lineage>
</organism>
<evidence type="ECO:0000313" key="6">
    <source>
        <dbReference type="EMBL" id="PLT31725.1"/>
    </source>
</evidence>
<proteinExistence type="inferred from homology"/>
<dbReference type="AlphaFoldDB" id="A0A2N5MBN9"/>
<evidence type="ECO:0000313" key="7">
    <source>
        <dbReference type="Proteomes" id="UP000234748"/>
    </source>
</evidence>
<dbReference type="InterPro" id="IPR020013">
    <property type="entry name" value="Flagellar_FlgE/F/G"/>
</dbReference>
<comment type="caution">
    <text evidence="6">The sequence shown here is derived from an EMBL/GenBank/DDBJ whole genome shotgun (WGS) entry which is preliminary data.</text>
</comment>
<dbReference type="RefSeq" id="WP_101639774.1">
    <property type="nucleotide sequence ID" value="NZ_PGUY01000002.1"/>
</dbReference>
<dbReference type="InterPro" id="IPR001444">
    <property type="entry name" value="Flag_bb_rod_N"/>
</dbReference>
<protein>
    <submittedName>
        <fullName evidence="6">Flagellar biosynthesis protein FlgG</fullName>
    </submittedName>
</protein>
<dbReference type="Pfam" id="PF22692">
    <property type="entry name" value="LlgE_F_G_D1"/>
    <property type="match status" value="1"/>
</dbReference>
<dbReference type="InterPro" id="IPR037925">
    <property type="entry name" value="FlgE/F/G-like"/>
</dbReference>
<feature type="domain" description="Flagellar basal body rod protein N-terminal" evidence="3">
    <location>
        <begin position="5"/>
        <end position="35"/>
    </location>
</feature>
<comment type="similarity">
    <text evidence="1 2">Belongs to the flagella basal body rod proteins family.</text>
</comment>
<keyword evidence="7" id="KW-1185">Reference proteome</keyword>
<dbReference type="PROSITE" id="PS00588">
    <property type="entry name" value="FLAGELLA_BB_ROD"/>
    <property type="match status" value="1"/>
</dbReference>
<reference evidence="6 7" key="1">
    <citation type="submission" date="2017-11" db="EMBL/GenBank/DDBJ databases">
        <title>Comparitive Functional Genomics of Dry Heat Resistant strains isolated from the Viking Spacecraft.</title>
        <authorList>
            <person name="Seuylemezian A."/>
            <person name="Cooper K."/>
            <person name="Vaishampayan P."/>
        </authorList>
    </citation>
    <scope>NUCLEOTIDE SEQUENCE [LARGE SCALE GENOMIC DNA]</scope>
    <source>
        <strain evidence="6 7">V1-29</strain>
    </source>
</reference>
<keyword evidence="6" id="KW-0966">Cell projection</keyword>
<dbReference type="GO" id="GO:0009425">
    <property type="term" value="C:bacterial-type flagellum basal body"/>
    <property type="evidence" value="ECO:0007669"/>
    <property type="project" value="UniProtKB-SubCell"/>
</dbReference>
<dbReference type="NCBIfam" id="TIGR03506">
    <property type="entry name" value="FlgEFG_subfam"/>
    <property type="match status" value="1"/>
</dbReference>
<feature type="domain" description="Flagellar basal-body/hook protein C-terminal" evidence="4">
    <location>
        <begin position="233"/>
        <end position="275"/>
    </location>
</feature>
<keyword evidence="2" id="KW-0975">Bacterial flagellum</keyword>
<name>A0A2N5MBN9_9BACI</name>